<evidence type="ECO:0000313" key="18">
    <source>
        <dbReference type="Proteomes" id="UP000464593"/>
    </source>
</evidence>
<keyword evidence="9 11" id="KW-0807">Transducer</keyword>
<feature type="domain" description="Methyl-accepting transducer" evidence="13">
    <location>
        <begin position="378"/>
        <end position="614"/>
    </location>
</feature>
<keyword evidence="8 12" id="KW-0472">Membrane</keyword>
<evidence type="ECO:0000256" key="1">
    <source>
        <dbReference type="ARBA" id="ARBA00004429"/>
    </source>
</evidence>
<evidence type="ECO:0000256" key="2">
    <source>
        <dbReference type="ARBA" id="ARBA00022475"/>
    </source>
</evidence>
<keyword evidence="7 12" id="KW-1133">Transmembrane helix</keyword>
<dbReference type="PROSITE" id="PS50111">
    <property type="entry name" value="CHEMOTAXIS_TRANSDUC_2"/>
    <property type="match status" value="1"/>
</dbReference>
<evidence type="ECO:0000256" key="11">
    <source>
        <dbReference type="PROSITE-ProRule" id="PRU00284"/>
    </source>
</evidence>
<evidence type="ECO:0000259" key="15">
    <source>
        <dbReference type="PROSITE" id="PS50885"/>
    </source>
</evidence>
<dbReference type="GO" id="GO:0007165">
    <property type="term" value="P:signal transduction"/>
    <property type="evidence" value="ECO:0007669"/>
    <property type="project" value="UniProtKB-KW"/>
</dbReference>
<feature type="transmembrane region" description="Helical" evidence="12">
    <location>
        <begin position="296"/>
        <end position="319"/>
    </location>
</feature>
<dbReference type="PROSITE" id="PS50192">
    <property type="entry name" value="T_SNARE"/>
    <property type="match status" value="1"/>
</dbReference>
<reference evidence="17 18" key="1">
    <citation type="submission" date="2019-05" db="EMBL/GenBank/DDBJ databases">
        <title>Complete genome sequence of Pseudomonas Pseudomonas resinovorans.</title>
        <authorList>
            <person name="Chen H.-P."/>
        </authorList>
    </citation>
    <scope>NUCLEOTIDE SEQUENCE [LARGE SCALE GENOMIC DNA]</scope>
    <source>
        <strain evidence="17 18">TCU-CK1</strain>
    </source>
</reference>
<dbReference type="InterPro" id="IPR004089">
    <property type="entry name" value="MCPsignal_dom"/>
</dbReference>
<evidence type="ECO:0000256" key="8">
    <source>
        <dbReference type="ARBA" id="ARBA00023136"/>
    </source>
</evidence>
<name>A0AAE6RCS8_9PSED</name>
<comment type="similarity">
    <text evidence="10">Belongs to the methyl-accepting chemotaxis (MCP) protein family.</text>
</comment>
<comment type="subcellular location">
    <subcellularLocation>
        <location evidence="1">Cell inner membrane</location>
        <topology evidence="1">Multi-pass membrane protein</topology>
    </subcellularLocation>
</comment>
<evidence type="ECO:0000256" key="6">
    <source>
        <dbReference type="ARBA" id="ARBA00022692"/>
    </source>
</evidence>
<dbReference type="SMART" id="SM00304">
    <property type="entry name" value="HAMP"/>
    <property type="match status" value="1"/>
</dbReference>
<dbReference type="SUPFAM" id="SSF58104">
    <property type="entry name" value="Methyl-accepting chemotaxis protein (MCP) signaling domain"/>
    <property type="match status" value="1"/>
</dbReference>
<evidence type="ECO:0000256" key="4">
    <source>
        <dbReference type="ARBA" id="ARBA00022500"/>
    </source>
</evidence>
<sequence length="654" mass="71007">MLQRIIARLADLSVGSKLLWAFGLVSILSALAIAIAIYASNLLRSGSQQSQAIAEINLLLLKARALEKDFALTAIPAEADHFREILANLDAQVKVLATDTDAPSPTRLDDIRHSSLEYQKQFSEFTDAIFRAKRALIDMQTQAEEARAQFEFVELDMFSALRESVTGQVQLNSDALTFTENASSLTRTLLAIRNGEFAYIQRADEQRLEDWQSLMNGVDGDLSRLQSRIGEEHQDILEAARVALKNYRSAFLHYSASRSAAEQGALQMRRSAETVLEQADLALDGHQQKMQHLTSAILRMLVISAVVILALAILASVVIRQLIVPPLRRTLALAEAIAAGDLSCDIAENRRDELGQLIRAMHGMTNNLRHLVGGIAQGIGHLHTSAEQLQAASQQSSMGAIAQKRETEHAASATQHMATSAEHVSLNAKQAVAAAREAYHQASEGDIVVRQGSEQIGLLAQDLKVSVTTIHELHEGSERIGVVLDVIMAVAEQTNLLALNAAIEAARAGEKGRGFTVVADEVRALACRTQDSAREIEALVAGLQKLSNRAVSQMSGTAHLSQEAVVFSELGRQALARITTSVRNIETLNQQIATAAEEQSNMAEEISHNVEQVRSVAELSATTNSRVADSSDELARLGGELQQIVLKFRTCPLA</sequence>
<feature type="domain" description="T-SNARE coiled-coil homology" evidence="14">
    <location>
        <begin position="573"/>
        <end position="627"/>
    </location>
</feature>
<dbReference type="GO" id="GO:0005886">
    <property type="term" value="C:plasma membrane"/>
    <property type="evidence" value="ECO:0007669"/>
    <property type="project" value="UniProtKB-SubCell"/>
</dbReference>
<evidence type="ECO:0000256" key="3">
    <source>
        <dbReference type="ARBA" id="ARBA00022481"/>
    </source>
</evidence>
<dbReference type="PANTHER" id="PTHR32089">
    <property type="entry name" value="METHYL-ACCEPTING CHEMOTAXIS PROTEIN MCPB"/>
    <property type="match status" value="1"/>
</dbReference>
<accession>A0AAE6RCS8</accession>
<dbReference type="InterPro" id="IPR003660">
    <property type="entry name" value="HAMP_dom"/>
</dbReference>
<dbReference type="SMART" id="SM00283">
    <property type="entry name" value="MA"/>
    <property type="match status" value="1"/>
</dbReference>
<dbReference type="CDD" id="cd06225">
    <property type="entry name" value="HAMP"/>
    <property type="match status" value="1"/>
</dbReference>
<dbReference type="PANTHER" id="PTHR32089:SF120">
    <property type="entry name" value="METHYL-ACCEPTING CHEMOTAXIS PROTEIN TLPQ"/>
    <property type="match status" value="1"/>
</dbReference>
<dbReference type="Proteomes" id="UP000464593">
    <property type="component" value="Chromosome"/>
</dbReference>
<dbReference type="SMART" id="SM01358">
    <property type="entry name" value="HBM"/>
    <property type="match status" value="1"/>
</dbReference>
<dbReference type="FunFam" id="1.10.287.950:FF:000001">
    <property type="entry name" value="Methyl-accepting chemotaxis sensory transducer"/>
    <property type="match status" value="1"/>
</dbReference>
<dbReference type="Gene3D" id="1.10.287.950">
    <property type="entry name" value="Methyl-accepting chemotaxis protein"/>
    <property type="match status" value="1"/>
</dbReference>
<dbReference type="AlphaFoldDB" id="A0AAE6RCS8"/>
<dbReference type="PROSITE" id="PS50885">
    <property type="entry name" value="HAMP"/>
    <property type="match status" value="1"/>
</dbReference>
<evidence type="ECO:0000256" key="7">
    <source>
        <dbReference type="ARBA" id="ARBA00022989"/>
    </source>
</evidence>
<dbReference type="PROSITE" id="PS51753">
    <property type="entry name" value="HBM"/>
    <property type="match status" value="1"/>
</dbReference>
<keyword evidence="6 12" id="KW-0812">Transmembrane</keyword>
<keyword evidence="4" id="KW-0145">Chemotaxis</keyword>
<organism evidence="17 18">
    <name type="scientific">Pseudomonas monteilii</name>
    <dbReference type="NCBI Taxonomy" id="76759"/>
    <lineage>
        <taxon>Bacteria</taxon>
        <taxon>Pseudomonadati</taxon>
        <taxon>Pseudomonadota</taxon>
        <taxon>Gammaproteobacteria</taxon>
        <taxon>Pseudomonadales</taxon>
        <taxon>Pseudomonadaceae</taxon>
        <taxon>Pseudomonas</taxon>
    </lineage>
</organism>
<dbReference type="InterPro" id="IPR032255">
    <property type="entry name" value="HBM"/>
</dbReference>
<dbReference type="Pfam" id="PF00015">
    <property type="entry name" value="MCPsignal"/>
    <property type="match status" value="1"/>
</dbReference>
<dbReference type="CDD" id="cd11386">
    <property type="entry name" value="MCP_signal"/>
    <property type="match status" value="1"/>
</dbReference>
<evidence type="ECO:0000259" key="16">
    <source>
        <dbReference type="PROSITE" id="PS51753"/>
    </source>
</evidence>
<dbReference type="GO" id="GO:0006935">
    <property type="term" value="P:chemotaxis"/>
    <property type="evidence" value="ECO:0007669"/>
    <property type="project" value="UniProtKB-KW"/>
</dbReference>
<protein>
    <submittedName>
        <fullName evidence="17">Chemotaxis protein</fullName>
    </submittedName>
</protein>
<dbReference type="EMBL" id="CP040324">
    <property type="protein sequence ID" value="QHB28780.1"/>
    <property type="molecule type" value="Genomic_DNA"/>
</dbReference>
<evidence type="ECO:0000313" key="17">
    <source>
        <dbReference type="EMBL" id="QHB28780.1"/>
    </source>
</evidence>
<keyword evidence="3" id="KW-0488">Methylation</keyword>
<evidence type="ECO:0000259" key="13">
    <source>
        <dbReference type="PROSITE" id="PS50111"/>
    </source>
</evidence>
<keyword evidence="2" id="KW-1003">Cell membrane</keyword>
<dbReference type="Pfam" id="PF00672">
    <property type="entry name" value="HAMP"/>
    <property type="match status" value="1"/>
</dbReference>
<evidence type="ECO:0000256" key="12">
    <source>
        <dbReference type="SAM" id="Phobius"/>
    </source>
</evidence>
<dbReference type="InterPro" id="IPR000727">
    <property type="entry name" value="T_SNARE_dom"/>
</dbReference>
<evidence type="ECO:0000256" key="10">
    <source>
        <dbReference type="ARBA" id="ARBA00029447"/>
    </source>
</evidence>
<evidence type="ECO:0000256" key="9">
    <source>
        <dbReference type="ARBA" id="ARBA00023224"/>
    </source>
</evidence>
<feature type="domain" description="HBM" evidence="16">
    <location>
        <begin position="45"/>
        <end position="294"/>
    </location>
</feature>
<evidence type="ECO:0000259" key="14">
    <source>
        <dbReference type="PROSITE" id="PS50192"/>
    </source>
</evidence>
<feature type="transmembrane region" description="Helical" evidence="12">
    <location>
        <begin position="18"/>
        <end position="39"/>
    </location>
</feature>
<evidence type="ECO:0000256" key="5">
    <source>
        <dbReference type="ARBA" id="ARBA00022519"/>
    </source>
</evidence>
<proteinExistence type="inferred from homology"/>
<feature type="domain" description="HAMP" evidence="15">
    <location>
        <begin position="321"/>
        <end position="373"/>
    </location>
</feature>
<keyword evidence="5" id="KW-0997">Cell inner membrane</keyword>
<gene>
    <name evidence="17" type="ORF">TCK1_3434</name>
</gene>